<dbReference type="Proteomes" id="UP000006055">
    <property type="component" value="Chromosome"/>
</dbReference>
<dbReference type="GO" id="GO:0005524">
    <property type="term" value="F:ATP binding"/>
    <property type="evidence" value="ECO:0007669"/>
    <property type="project" value="UniProtKB-KW"/>
</dbReference>
<dbReference type="InterPro" id="IPR003593">
    <property type="entry name" value="AAA+_ATPase"/>
</dbReference>
<dbReference type="eggNOG" id="COG0411">
    <property type="taxonomic scope" value="Bacteria"/>
</dbReference>
<reference evidence="6" key="1">
    <citation type="submission" date="2012-06" db="EMBL/GenBank/DDBJ databases">
        <title>Complete sequence of chromosome of Desulfomonile tiedjei DSM 6799.</title>
        <authorList>
            <person name="Lucas S."/>
            <person name="Copeland A."/>
            <person name="Lapidus A."/>
            <person name="Glavina del Rio T."/>
            <person name="Dalin E."/>
            <person name="Tice H."/>
            <person name="Bruce D."/>
            <person name="Goodwin L."/>
            <person name="Pitluck S."/>
            <person name="Peters L."/>
            <person name="Ovchinnikova G."/>
            <person name="Zeytun A."/>
            <person name="Lu M."/>
            <person name="Kyrpides N."/>
            <person name="Mavromatis K."/>
            <person name="Ivanova N."/>
            <person name="Brettin T."/>
            <person name="Detter J.C."/>
            <person name="Han C."/>
            <person name="Larimer F."/>
            <person name="Land M."/>
            <person name="Hauser L."/>
            <person name="Markowitz V."/>
            <person name="Cheng J.-F."/>
            <person name="Hugenholtz P."/>
            <person name="Woyke T."/>
            <person name="Wu D."/>
            <person name="Spring S."/>
            <person name="Schroeder M."/>
            <person name="Brambilla E."/>
            <person name="Klenk H.-P."/>
            <person name="Eisen J.A."/>
        </authorList>
    </citation>
    <scope>NUCLEOTIDE SEQUENCE [LARGE SCALE GENOMIC DNA]</scope>
    <source>
        <strain evidence="6">ATCC 49306 / DSM 6799 / DCB-1</strain>
    </source>
</reference>
<accession>I4C5K9</accession>
<feature type="domain" description="ABC transporter" evidence="4">
    <location>
        <begin position="4"/>
        <end position="241"/>
    </location>
</feature>
<evidence type="ECO:0000256" key="2">
    <source>
        <dbReference type="ARBA" id="ARBA00022741"/>
    </source>
</evidence>
<dbReference type="InterPro" id="IPR032823">
    <property type="entry name" value="BCA_ABC_TP_C"/>
</dbReference>
<gene>
    <name evidence="5" type="ordered locus">Desti_2152</name>
</gene>
<keyword evidence="6" id="KW-1185">Reference proteome</keyword>
<evidence type="ECO:0000313" key="5">
    <source>
        <dbReference type="EMBL" id="AFM24850.1"/>
    </source>
</evidence>
<dbReference type="GO" id="GO:0005886">
    <property type="term" value="C:plasma membrane"/>
    <property type="evidence" value="ECO:0007669"/>
    <property type="project" value="TreeGrafter"/>
</dbReference>
<dbReference type="PANTHER" id="PTHR45772">
    <property type="entry name" value="CONSERVED COMPONENT OF ABC TRANSPORTER FOR NATURAL AMINO ACIDS-RELATED"/>
    <property type="match status" value="1"/>
</dbReference>
<dbReference type="InterPro" id="IPR051120">
    <property type="entry name" value="ABC_AA/LPS_Transport"/>
</dbReference>
<keyword evidence="3 5" id="KW-0067">ATP-binding</keyword>
<dbReference type="Pfam" id="PF12399">
    <property type="entry name" value="BCA_ABC_TP_C"/>
    <property type="match status" value="1"/>
</dbReference>
<dbReference type="InterPro" id="IPR027417">
    <property type="entry name" value="P-loop_NTPase"/>
</dbReference>
<evidence type="ECO:0000256" key="1">
    <source>
        <dbReference type="ARBA" id="ARBA00022448"/>
    </source>
</evidence>
<dbReference type="GO" id="GO:0016887">
    <property type="term" value="F:ATP hydrolysis activity"/>
    <property type="evidence" value="ECO:0007669"/>
    <property type="project" value="InterPro"/>
</dbReference>
<dbReference type="PANTHER" id="PTHR45772:SF5">
    <property type="entry name" value="BRANCHED-CHAIN AMINO ACID TRANSPORT ATP-BINDING PROTEIN LIVG-RELATED"/>
    <property type="match status" value="1"/>
</dbReference>
<evidence type="ECO:0000256" key="3">
    <source>
        <dbReference type="ARBA" id="ARBA00022840"/>
    </source>
</evidence>
<dbReference type="KEGG" id="dti:Desti_2152"/>
<dbReference type="AlphaFoldDB" id="I4C5K9"/>
<organism evidence="5 6">
    <name type="scientific">Desulfomonile tiedjei (strain ATCC 49306 / DSM 6799 / DCB-1)</name>
    <dbReference type="NCBI Taxonomy" id="706587"/>
    <lineage>
        <taxon>Bacteria</taxon>
        <taxon>Pseudomonadati</taxon>
        <taxon>Thermodesulfobacteriota</taxon>
        <taxon>Desulfomonilia</taxon>
        <taxon>Desulfomonilales</taxon>
        <taxon>Desulfomonilaceae</taxon>
        <taxon>Desulfomonile</taxon>
    </lineage>
</organism>
<name>I4C5K9_DESTA</name>
<dbReference type="STRING" id="706587.Desti_2152"/>
<dbReference type="PATRIC" id="fig|706587.4.peg.2476"/>
<dbReference type="Pfam" id="PF00005">
    <property type="entry name" value="ABC_tran"/>
    <property type="match status" value="1"/>
</dbReference>
<keyword evidence="2" id="KW-0547">Nucleotide-binding</keyword>
<dbReference type="HOGENOM" id="CLU_000604_1_2_7"/>
<evidence type="ECO:0000259" key="4">
    <source>
        <dbReference type="PROSITE" id="PS50893"/>
    </source>
</evidence>
<dbReference type="SUPFAM" id="SSF52540">
    <property type="entry name" value="P-loop containing nucleoside triphosphate hydrolases"/>
    <property type="match status" value="1"/>
</dbReference>
<keyword evidence="1" id="KW-0813">Transport</keyword>
<dbReference type="InterPro" id="IPR003439">
    <property type="entry name" value="ABC_transporter-like_ATP-bd"/>
</dbReference>
<protein>
    <submittedName>
        <fullName evidence="5">Amino acid/amide ABC transporter ATP-binding protein 1, HAAT family</fullName>
    </submittedName>
</protein>
<proteinExistence type="predicted"/>
<dbReference type="EMBL" id="CP003360">
    <property type="protein sequence ID" value="AFM24850.1"/>
    <property type="molecule type" value="Genomic_DNA"/>
</dbReference>
<dbReference type="SMART" id="SM00382">
    <property type="entry name" value="AAA"/>
    <property type="match status" value="1"/>
</dbReference>
<dbReference type="PROSITE" id="PS50893">
    <property type="entry name" value="ABC_TRANSPORTER_2"/>
    <property type="match status" value="1"/>
</dbReference>
<dbReference type="RefSeq" id="WP_014809993.1">
    <property type="nucleotide sequence ID" value="NC_018025.1"/>
</dbReference>
<dbReference type="OrthoDB" id="5405085at2"/>
<dbReference type="Gene3D" id="3.40.50.300">
    <property type="entry name" value="P-loop containing nucleotide triphosphate hydrolases"/>
    <property type="match status" value="1"/>
</dbReference>
<evidence type="ECO:0000313" key="6">
    <source>
        <dbReference type="Proteomes" id="UP000006055"/>
    </source>
</evidence>
<sequence length="249" mass="27243">MSLLEVNGLVKRFRGLMALSDLSFSVEQGEIAGIIGPNGAGKTTAFNCITGFTAVDAGSITLSGTPLRGKKPHEIVNHGLSRTWQLVRPFFGMRVIEALYVPSYCRRSRSSPEVSDDVESRIARTAESLGLTDRLDDWVDNLNQGELRLLDIARAMVTNPLILLLDEPFSGLSHREIARISATVQALNSDGLTVLIIEHRLRELMKMVHKVVVVNFGRKIAQGTPAEVVKEPQVIEAYLGRKGVDLGLA</sequence>